<dbReference type="PANTHER" id="PTHR10492">
    <property type="match status" value="1"/>
</dbReference>
<keyword evidence="1" id="KW-0227">DNA damage</keyword>
<keyword evidence="1" id="KW-0067">ATP-binding</keyword>
<name>A0ABQ5IXM6_9ASTR</name>
<keyword evidence="1 3" id="KW-0347">Helicase</keyword>
<comment type="catalytic activity">
    <reaction evidence="1">
        <text>ATP + H2O = ADP + phosphate + H(+)</text>
        <dbReference type="Rhea" id="RHEA:13065"/>
        <dbReference type="ChEBI" id="CHEBI:15377"/>
        <dbReference type="ChEBI" id="CHEBI:15378"/>
        <dbReference type="ChEBI" id="CHEBI:30616"/>
        <dbReference type="ChEBI" id="CHEBI:43474"/>
        <dbReference type="ChEBI" id="CHEBI:456216"/>
        <dbReference type="EC" id="5.6.2.3"/>
    </reaction>
</comment>
<dbReference type="EC" id="5.6.2.3" evidence="1"/>
<evidence type="ECO:0000313" key="3">
    <source>
        <dbReference type="EMBL" id="GJU04976.1"/>
    </source>
</evidence>
<keyword evidence="1" id="KW-0233">DNA recombination</keyword>
<dbReference type="Pfam" id="PF05970">
    <property type="entry name" value="PIF1"/>
    <property type="match status" value="1"/>
</dbReference>
<dbReference type="EMBL" id="BQNB010021303">
    <property type="protein sequence ID" value="GJU04976.1"/>
    <property type="molecule type" value="Genomic_DNA"/>
</dbReference>
<comment type="similarity">
    <text evidence="1">Belongs to the helicase family.</text>
</comment>
<protein>
    <recommendedName>
        <fullName evidence="1">ATP-dependent DNA helicase</fullName>
        <ecNumber evidence="1">5.6.2.3</ecNumber>
    </recommendedName>
</protein>
<sequence>MEVIASCISKSALWPSFKVFMLKHNMRLARLNISLEERSLVNSFASWLIYVDDGKISELAEEDPKNTSWVYIPPAYYLPPDEQDIINSKVLAMVPGESTIYTSQDEATPTGNDGAETEMLYPIEHLNTFKLPVSTST</sequence>
<reference evidence="3" key="2">
    <citation type="submission" date="2022-01" db="EMBL/GenBank/DDBJ databases">
        <authorList>
            <person name="Yamashiro T."/>
            <person name="Shiraishi A."/>
            <person name="Satake H."/>
            <person name="Nakayama K."/>
        </authorList>
    </citation>
    <scope>NUCLEOTIDE SEQUENCE</scope>
</reference>
<evidence type="ECO:0000313" key="4">
    <source>
        <dbReference type="Proteomes" id="UP001151760"/>
    </source>
</evidence>
<proteinExistence type="inferred from homology"/>
<dbReference type="PANTHER" id="PTHR10492:SF96">
    <property type="entry name" value="ATP-DEPENDENT DNA HELICASE"/>
    <property type="match status" value="1"/>
</dbReference>
<feature type="domain" description="DNA helicase Pif1-like DEAD-box helicase" evidence="2">
    <location>
        <begin position="3"/>
        <end position="60"/>
    </location>
</feature>
<accession>A0ABQ5IXM6</accession>
<dbReference type="GO" id="GO:0004386">
    <property type="term" value="F:helicase activity"/>
    <property type="evidence" value="ECO:0007669"/>
    <property type="project" value="UniProtKB-KW"/>
</dbReference>
<dbReference type="Proteomes" id="UP001151760">
    <property type="component" value="Unassembled WGS sequence"/>
</dbReference>
<comment type="cofactor">
    <cofactor evidence="1">
        <name>Mg(2+)</name>
        <dbReference type="ChEBI" id="CHEBI:18420"/>
    </cofactor>
</comment>
<dbReference type="InterPro" id="IPR010285">
    <property type="entry name" value="DNA_helicase_pif1-like_DEAD"/>
</dbReference>
<keyword evidence="1" id="KW-0378">Hydrolase</keyword>
<organism evidence="3 4">
    <name type="scientific">Tanacetum coccineum</name>
    <dbReference type="NCBI Taxonomy" id="301880"/>
    <lineage>
        <taxon>Eukaryota</taxon>
        <taxon>Viridiplantae</taxon>
        <taxon>Streptophyta</taxon>
        <taxon>Embryophyta</taxon>
        <taxon>Tracheophyta</taxon>
        <taxon>Spermatophyta</taxon>
        <taxon>Magnoliopsida</taxon>
        <taxon>eudicotyledons</taxon>
        <taxon>Gunneridae</taxon>
        <taxon>Pentapetalae</taxon>
        <taxon>asterids</taxon>
        <taxon>campanulids</taxon>
        <taxon>Asterales</taxon>
        <taxon>Asteraceae</taxon>
        <taxon>Asteroideae</taxon>
        <taxon>Anthemideae</taxon>
        <taxon>Anthemidinae</taxon>
        <taxon>Tanacetum</taxon>
    </lineage>
</organism>
<evidence type="ECO:0000256" key="1">
    <source>
        <dbReference type="RuleBase" id="RU363044"/>
    </source>
</evidence>
<keyword evidence="4" id="KW-1185">Reference proteome</keyword>
<comment type="caution">
    <text evidence="3">The sequence shown here is derived from an EMBL/GenBank/DDBJ whole genome shotgun (WGS) entry which is preliminary data.</text>
</comment>
<evidence type="ECO:0000259" key="2">
    <source>
        <dbReference type="Pfam" id="PF05970"/>
    </source>
</evidence>
<gene>
    <name evidence="3" type="ORF">Tco_1121406</name>
</gene>
<keyword evidence="1" id="KW-0234">DNA repair</keyword>
<reference evidence="3" key="1">
    <citation type="journal article" date="2022" name="Int. J. Mol. Sci.">
        <title>Draft Genome of Tanacetum Coccineum: Genomic Comparison of Closely Related Tanacetum-Family Plants.</title>
        <authorList>
            <person name="Yamashiro T."/>
            <person name="Shiraishi A."/>
            <person name="Nakayama K."/>
            <person name="Satake H."/>
        </authorList>
    </citation>
    <scope>NUCLEOTIDE SEQUENCE</scope>
</reference>
<keyword evidence="1" id="KW-0547">Nucleotide-binding</keyword>